<dbReference type="Gene3D" id="1.20.910.10">
    <property type="entry name" value="Heme oxygenase-like"/>
    <property type="match status" value="1"/>
</dbReference>
<dbReference type="InterPro" id="IPR016084">
    <property type="entry name" value="Haem_Oase-like_multi-hlx"/>
</dbReference>
<gene>
    <name evidence="1" type="ORF">GCM10017581_030860</name>
</gene>
<dbReference type="InterPro" id="IPR024423">
    <property type="entry name" value="DUF3050"/>
</dbReference>
<sequence length="270" mass="29939">MSRYDWGQRHPGIDRLEELIAEARTEVVTHPIYARLQDLPAVRTFLEHHVFAVWDFMSLLKSLQRNLTCVTVPWVPTGPTGSRRLINDIVLVEESDELRGGFISHFELYLEGMTEAGAGRGVVDRFIELLRAGTPVPAAMAEAGVPAPAAEFVALTWHIIDTAPVHCQAAAFAFGREDLIPDMFQQVVKVNEQVGQLDTFVDYLARHIEVDGEQHTPMAMQMVTDLCGDDENKWNECADTINLALNARVKLWSGILAEIEAHAGAEAVAV</sequence>
<reference evidence="1" key="2">
    <citation type="submission" date="2023-01" db="EMBL/GenBank/DDBJ databases">
        <authorList>
            <person name="Sun Q."/>
            <person name="Evtushenko L."/>
        </authorList>
    </citation>
    <scope>NUCLEOTIDE SEQUENCE</scope>
    <source>
        <strain evidence="1">VKM Ac-1321</strain>
    </source>
</reference>
<evidence type="ECO:0000313" key="1">
    <source>
        <dbReference type="EMBL" id="GLL01345.1"/>
    </source>
</evidence>
<name>A0A9W6NKW8_9ACTN</name>
<dbReference type="Proteomes" id="UP001143480">
    <property type="component" value="Unassembled WGS sequence"/>
</dbReference>
<dbReference type="Pfam" id="PF11251">
    <property type="entry name" value="DUF3050"/>
    <property type="match status" value="1"/>
</dbReference>
<organism evidence="1 2">
    <name type="scientific">Dactylosporangium matsuzakiense</name>
    <dbReference type="NCBI Taxonomy" id="53360"/>
    <lineage>
        <taxon>Bacteria</taxon>
        <taxon>Bacillati</taxon>
        <taxon>Actinomycetota</taxon>
        <taxon>Actinomycetes</taxon>
        <taxon>Micromonosporales</taxon>
        <taxon>Micromonosporaceae</taxon>
        <taxon>Dactylosporangium</taxon>
    </lineage>
</organism>
<evidence type="ECO:0008006" key="3">
    <source>
        <dbReference type="Google" id="ProtNLM"/>
    </source>
</evidence>
<protein>
    <recommendedName>
        <fullName evidence="3">DUF3050 family protein</fullName>
    </recommendedName>
</protein>
<dbReference type="SUPFAM" id="SSF48613">
    <property type="entry name" value="Heme oxygenase-like"/>
    <property type="match status" value="1"/>
</dbReference>
<proteinExistence type="predicted"/>
<comment type="caution">
    <text evidence="1">The sequence shown here is derived from an EMBL/GenBank/DDBJ whole genome shotgun (WGS) entry which is preliminary data.</text>
</comment>
<dbReference type="AlphaFoldDB" id="A0A9W6NKW8"/>
<keyword evidence="2" id="KW-1185">Reference proteome</keyword>
<evidence type="ECO:0000313" key="2">
    <source>
        <dbReference type="Proteomes" id="UP001143480"/>
    </source>
</evidence>
<reference evidence="1" key="1">
    <citation type="journal article" date="2014" name="Int. J. Syst. Evol. Microbiol.">
        <title>Complete genome sequence of Corynebacterium casei LMG S-19264T (=DSM 44701T), isolated from a smear-ripened cheese.</title>
        <authorList>
            <consortium name="US DOE Joint Genome Institute (JGI-PGF)"/>
            <person name="Walter F."/>
            <person name="Albersmeier A."/>
            <person name="Kalinowski J."/>
            <person name="Ruckert C."/>
        </authorList>
    </citation>
    <scope>NUCLEOTIDE SEQUENCE</scope>
    <source>
        <strain evidence="1">VKM Ac-1321</strain>
    </source>
</reference>
<dbReference type="RefSeq" id="WP_223102870.1">
    <property type="nucleotide sequence ID" value="NZ_BAAAXA010000003.1"/>
</dbReference>
<accession>A0A9W6NKW8</accession>
<dbReference type="EMBL" id="BSFP01000015">
    <property type="protein sequence ID" value="GLL01345.1"/>
    <property type="molecule type" value="Genomic_DNA"/>
</dbReference>